<proteinExistence type="predicted"/>
<name>A0A6S6XTD9_9PROT</name>
<dbReference type="Proteomes" id="UP000515733">
    <property type="component" value="Chromosome"/>
</dbReference>
<dbReference type="RefSeq" id="WP_183148160.1">
    <property type="nucleotide sequence ID" value="NZ_LR778301.1"/>
</dbReference>
<dbReference type="EMBL" id="LR778301">
    <property type="protein sequence ID" value="CAB1367177.1"/>
    <property type="molecule type" value="Genomic_DNA"/>
</dbReference>
<keyword evidence="2" id="KW-1185">Reference proteome</keyword>
<organism evidence="1 2">
    <name type="scientific">Denitratisoma oestradiolicum</name>
    <dbReference type="NCBI Taxonomy" id="311182"/>
    <lineage>
        <taxon>Bacteria</taxon>
        <taxon>Pseudomonadati</taxon>
        <taxon>Pseudomonadota</taxon>
        <taxon>Betaproteobacteria</taxon>
        <taxon>Nitrosomonadales</taxon>
        <taxon>Sterolibacteriaceae</taxon>
        <taxon>Denitratisoma</taxon>
    </lineage>
</organism>
<evidence type="ECO:0000313" key="1">
    <source>
        <dbReference type="EMBL" id="CAB1367177.1"/>
    </source>
</evidence>
<evidence type="ECO:0000313" key="2">
    <source>
        <dbReference type="Proteomes" id="UP000515733"/>
    </source>
</evidence>
<accession>A0A6S6XTD9</accession>
<protein>
    <submittedName>
        <fullName evidence="1">Uncharacterized protein</fullName>
    </submittedName>
</protein>
<dbReference type="KEGG" id="doe:DENOEST_0006"/>
<reference evidence="1 2" key="1">
    <citation type="submission" date="2020-03" db="EMBL/GenBank/DDBJ databases">
        <authorList>
            <consortium name="Genoscope - CEA"/>
            <person name="William W."/>
        </authorList>
    </citation>
    <scope>NUCLEOTIDE SEQUENCE [LARGE SCALE GENOMIC DNA]</scope>
    <source>
        <strain evidence="2">DSM 16959</strain>
    </source>
</reference>
<sequence length="71" mass="7590">MKLPASRDEARHRADLAAGRPASGTAYWITDEGRLPRARRALASRVLRLPVPVGEGGGQILISRESPCSAP</sequence>
<gene>
    <name evidence="1" type="ORF">DENOEST_0006</name>
</gene>
<dbReference type="AlphaFoldDB" id="A0A6S6XTD9"/>